<evidence type="ECO:0000256" key="1">
    <source>
        <dbReference type="ARBA" id="ARBA00022460"/>
    </source>
</evidence>
<dbReference type="PANTHER" id="PTHR10380:SF200">
    <property type="entry name" value="CUTICULAR PROTEIN 49AB-RELATED"/>
    <property type="match status" value="1"/>
</dbReference>
<reference evidence="2" key="1">
    <citation type="submission" date="2022-08" db="UniProtKB">
        <authorList>
            <consortium name="EnsemblMetazoa"/>
        </authorList>
    </citation>
    <scope>IDENTIFICATION</scope>
    <source>
        <strain evidence="2">Israel</strain>
    </source>
</reference>
<sequence length="243" mass="27684">MKIFLIALFVGVATAQTLRPFTFNPTTLRTVNTNRYFGALDGRYVHDNSGRYVKEGQYVHDDSGKYVHDARQYVHDDRDAGKYVHQDNPYRHVSFNDGRYVQDKTVLTPVRPVVTTPVVAPPAFVTPEETYRRVSNYGQGEGGWRIIQHERTGDEDGYHYLYETENKILAEESGRVDNKYTDAEALRANGFYEYVGDDGLKYRVDYVADEGGFQPVGAHLPVAPPVPELIQRALNYVANLRRT</sequence>
<dbReference type="EnsemblMetazoa" id="PPAI002939-RA">
    <property type="protein sequence ID" value="PPAI002939-PA"/>
    <property type="gene ID" value="PPAI002939"/>
</dbReference>
<dbReference type="InterPro" id="IPR050468">
    <property type="entry name" value="Cuticle_Struct_Prot"/>
</dbReference>
<keyword evidence="3" id="KW-1185">Reference proteome</keyword>
<dbReference type="EMBL" id="AJVK01025683">
    <property type="status" value="NOT_ANNOTATED_CDS"/>
    <property type="molecule type" value="Genomic_DNA"/>
</dbReference>
<dbReference type="InterPro" id="IPR031311">
    <property type="entry name" value="CHIT_BIND_RR_consensus"/>
</dbReference>
<dbReference type="InterPro" id="IPR000618">
    <property type="entry name" value="Insect_cuticle"/>
</dbReference>
<dbReference type="PROSITE" id="PS51155">
    <property type="entry name" value="CHIT_BIND_RR_2"/>
    <property type="match status" value="1"/>
</dbReference>
<keyword evidence="1" id="KW-0193">Cuticle</keyword>
<dbReference type="Pfam" id="PF00379">
    <property type="entry name" value="Chitin_bind_4"/>
    <property type="match status" value="1"/>
</dbReference>
<evidence type="ECO:0000313" key="2">
    <source>
        <dbReference type="EnsemblMetazoa" id="PPAI002939-PA"/>
    </source>
</evidence>
<protein>
    <submittedName>
        <fullName evidence="2">Uncharacterized protein</fullName>
    </submittedName>
</protein>
<accession>A0A1B0D630</accession>
<name>A0A1B0D630_PHLPP</name>
<proteinExistence type="predicted"/>
<dbReference type="AlphaFoldDB" id="A0A1B0D630"/>
<dbReference type="GO" id="GO:0008010">
    <property type="term" value="F:structural constituent of chitin-based larval cuticle"/>
    <property type="evidence" value="ECO:0007669"/>
    <property type="project" value="TreeGrafter"/>
</dbReference>
<dbReference type="VEuPathDB" id="VectorBase:PPAI002939"/>
<evidence type="ECO:0000313" key="3">
    <source>
        <dbReference type="Proteomes" id="UP000092462"/>
    </source>
</evidence>
<dbReference type="Proteomes" id="UP000092462">
    <property type="component" value="Unassembled WGS sequence"/>
</dbReference>
<dbReference type="GO" id="GO:0062129">
    <property type="term" value="C:chitin-based extracellular matrix"/>
    <property type="evidence" value="ECO:0007669"/>
    <property type="project" value="TreeGrafter"/>
</dbReference>
<dbReference type="VEuPathDB" id="VectorBase:PPAPM1_012180"/>
<dbReference type="PROSITE" id="PS00233">
    <property type="entry name" value="CHIT_BIND_RR_1"/>
    <property type="match status" value="1"/>
</dbReference>
<organism evidence="2 3">
    <name type="scientific">Phlebotomus papatasi</name>
    <name type="common">Sandfly</name>
    <dbReference type="NCBI Taxonomy" id="29031"/>
    <lineage>
        <taxon>Eukaryota</taxon>
        <taxon>Metazoa</taxon>
        <taxon>Ecdysozoa</taxon>
        <taxon>Arthropoda</taxon>
        <taxon>Hexapoda</taxon>
        <taxon>Insecta</taxon>
        <taxon>Pterygota</taxon>
        <taxon>Neoptera</taxon>
        <taxon>Endopterygota</taxon>
        <taxon>Diptera</taxon>
        <taxon>Nematocera</taxon>
        <taxon>Psychodoidea</taxon>
        <taxon>Psychodidae</taxon>
        <taxon>Phlebotomus</taxon>
        <taxon>Phlebotomus</taxon>
    </lineage>
</organism>
<dbReference type="PANTHER" id="PTHR10380">
    <property type="entry name" value="CUTICLE PROTEIN"/>
    <property type="match status" value="1"/>
</dbReference>